<name>A0A0M9VLU7_9MICO</name>
<keyword evidence="3" id="KW-1185">Reference proteome</keyword>
<dbReference type="AlphaFoldDB" id="A0A0M9VLU7"/>
<evidence type="ECO:0000313" key="2">
    <source>
        <dbReference type="EMBL" id="KOS11543.1"/>
    </source>
</evidence>
<dbReference type="SUPFAM" id="SSF51905">
    <property type="entry name" value="FAD/NAD(P)-binding domain"/>
    <property type="match status" value="1"/>
</dbReference>
<dbReference type="PROSITE" id="PS51257">
    <property type="entry name" value="PROKAR_LIPOPROTEIN"/>
    <property type="match status" value="1"/>
</dbReference>
<gene>
    <name evidence="2" type="ORF">XI38_02880</name>
</gene>
<dbReference type="PANTHER" id="PTHR16128">
    <property type="entry name" value="FAD/NAD(P)-BINDING OXIDOREDUCTASE FAMILY PROTEIN"/>
    <property type="match status" value="1"/>
</dbReference>
<organism evidence="2 3">
    <name type="scientific">Microbacterium aurantiacum</name>
    <dbReference type="NCBI Taxonomy" id="162393"/>
    <lineage>
        <taxon>Bacteria</taxon>
        <taxon>Bacillati</taxon>
        <taxon>Actinomycetota</taxon>
        <taxon>Actinomycetes</taxon>
        <taxon>Micrococcales</taxon>
        <taxon>Microbacteriaceae</taxon>
        <taxon>Microbacterium</taxon>
    </lineage>
</organism>
<sequence>MFAREDGRMAVDVTVVGGGISGLACARAAKAGGLSVRVLDRGRRVGGRLASRTLWDRPVDLGASYFVVAESTPFAQVVAGWQERGLARAWTDTFSVVDAEGAQTRKSGPVRWAAPRGLRSLAEDLAEGLDVRVETTIEKVEPYRVDGEDAGEVVLAMPGPQAARLSENAPGAGGDWEPVIAVALRWDARQWPEDLHGAFVDGHPDIAFIADDGDRRGDGAPVLVVHTTPDLARRHLADPAGAVRAVVAATRTALGIDVDPAESFAHRWTFARPAQTEGAPFHRGPGISACGDAWGDRSAVRTAWESGHALGLALASDRS</sequence>
<reference evidence="2" key="1">
    <citation type="submission" date="2015-04" db="EMBL/GenBank/DDBJ databases">
        <title>Complete genome sequence of Microbacterium chocolatum SIT 101, a bacterium enantioselectively hydrolyzing mesomeric diesters.</title>
        <authorList>
            <person name="Li X."/>
            <person name="Xu Y."/>
        </authorList>
    </citation>
    <scope>NUCLEOTIDE SEQUENCE [LARGE SCALE GENOMIC DNA]</scope>
    <source>
        <strain evidence="2">SIT 101</strain>
    </source>
</reference>
<dbReference type="PANTHER" id="PTHR16128:SF5">
    <property type="entry name" value="FAD_NAD(P)-BINDING OXIDOREDUCTASE FAMILY PROTEIN"/>
    <property type="match status" value="1"/>
</dbReference>
<accession>A0A0M9VLU7</accession>
<protein>
    <submittedName>
        <fullName evidence="2">NAD/FAD-dependent oxidoreductase</fullName>
    </submittedName>
</protein>
<dbReference type="InterPro" id="IPR036188">
    <property type="entry name" value="FAD/NAD-bd_sf"/>
</dbReference>
<dbReference type="GO" id="GO:0016491">
    <property type="term" value="F:oxidoreductase activity"/>
    <property type="evidence" value="ECO:0007669"/>
    <property type="project" value="InterPro"/>
</dbReference>
<feature type="domain" description="Amine oxidase" evidence="1">
    <location>
        <begin position="77"/>
        <end position="307"/>
    </location>
</feature>
<comment type="caution">
    <text evidence="2">The sequence shown here is derived from an EMBL/GenBank/DDBJ whole genome shotgun (WGS) entry which is preliminary data.</text>
</comment>
<dbReference type="Pfam" id="PF01593">
    <property type="entry name" value="Amino_oxidase"/>
    <property type="match status" value="1"/>
</dbReference>
<dbReference type="EMBL" id="LAVO01000003">
    <property type="protein sequence ID" value="KOS11543.1"/>
    <property type="molecule type" value="Genomic_DNA"/>
</dbReference>
<dbReference type="InterPro" id="IPR002937">
    <property type="entry name" value="Amino_oxidase"/>
</dbReference>
<dbReference type="Gene3D" id="3.50.50.60">
    <property type="entry name" value="FAD/NAD(P)-binding domain"/>
    <property type="match status" value="1"/>
</dbReference>
<dbReference type="Pfam" id="PF13450">
    <property type="entry name" value="NAD_binding_8"/>
    <property type="match status" value="1"/>
</dbReference>
<evidence type="ECO:0000259" key="1">
    <source>
        <dbReference type="Pfam" id="PF01593"/>
    </source>
</evidence>
<proteinExistence type="predicted"/>
<dbReference type="Gene3D" id="3.90.660.10">
    <property type="match status" value="1"/>
</dbReference>
<dbReference type="Proteomes" id="UP000037737">
    <property type="component" value="Unassembled WGS sequence"/>
</dbReference>
<evidence type="ECO:0000313" key="3">
    <source>
        <dbReference type="Proteomes" id="UP000037737"/>
    </source>
</evidence>
<dbReference type="PATRIC" id="fig|84292.3.peg.600"/>